<dbReference type="Gene3D" id="1.10.340.30">
    <property type="entry name" value="Hypothetical protein, domain 2"/>
    <property type="match status" value="1"/>
</dbReference>
<comment type="similarity">
    <text evidence="3 14">Belongs to the Nth/MutY family.</text>
</comment>
<dbReference type="InterPro" id="IPR000445">
    <property type="entry name" value="HhH_motif"/>
</dbReference>
<keyword evidence="6" id="KW-0004">4Fe-4S</keyword>
<dbReference type="PANTHER" id="PTHR42944">
    <property type="entry name" value="ADENINE DNA GLYCOSYLASE"/>
    <property type="match status" value="1"/>
</dbReference>
<accession>A0AAW5JJF5</accession>
<dbReference type="PROSITE" id="PS01155">
    <property type="entry name" value="ENDONUCLEASE_III_2"/>
    <property type="match status" value="1"/>
</dbReference>
<evidence type="ECO:0000256" key="2">
    <source>
        <dbReference type="ARBA" id="ARBA00002933"/>
    </source>
</evidence>
<evidence type="ECO:0000256" key="5">
    <source>
        <dbReference type="ARBA" id="ARBA00022023"/>
    </source>
</evidence>
<dbReference type="GO" id="GO:0006298">
    <property type="term" value="P:mismatch repair"/>
    <property type="evidence" value="ECO:0007669"/>
    <property type="project" value="TreeGrafter"/>
</dbReference>
<dbReference type="Gene3D" id="3.90.79.10">
    <property type="entry name" value="Nucleoside Triphosphate Pyrophosphohydrolase"/>
    <property type="match status" value="1"/>
</dbReference>
<dbReference type="Gene3D" id="1.10.1670.10">
    <property type="entry name" value="Helix-hairpin-Helix base-excision DNA repair enzymes (C-terminal)"/>
    <property type="match status" value="1"/>
</dbReference>
<keyword evidence="8 14" id="KW-0227">DNA damage</keyword>
<dbReference type="Pfam" id="PF00730">
    <property type="entry name" value="HhH-GPD"/>
    <property type="match status" value="1"/>
</dbReference>
<proteinExistence type="inferred from homology"/>
<dbReference type="Proteomes" id="UP001204562">
    <property type="component" value="Unassembled WGS sequence"/>
</dbReference>
<evidence type="ECO:0000256" key="6">
    <source>
        <dbReference type="ARBA" id="ARBA00022485"/>
    </source>
</evidence>
<protein>
    <recommendedName>
        <fullName evidence="5 14">Adenine DNA glycosylase</fullName>
        <ecNumber evidence="4 14">3.2.2.31</ecNumber>
    </recommendedName>
</protein>
<dbReference type="FunFam" id="1.10.340.30:FF:000002">
    <property type="entry name" value="Adenine DNA glycosylase"/>
    <property type="match status" value="1"/>
</dbReference>
<evidence type="ECO:0000256" key="8">
    <source>
        <dbReference type="ARBA" id="ARBA00022763"/>
    </source>
</evidence>
<dbReference type="Pfam" id="PF14815">
    <property type="entry name" value="NUDIX_4"/>
    <property type="match status" value="1"/>
</dbReference>
<evidence type="ECO:0000256" key="1">
    <source>
        <dbReference type="ARBA" id="ARBA00000843"/>
    </source>
</evidence>
<dbReference type="Pfam" id="PF00633">
    <property type="entry name" value="HHH"/>
    <property type="match status" value="1"/>
</dbReference>
<evidence type="ECO:0000259" key="15">
    <source>
        <dbReference type="SMART" id="SM00478"/>
    </source>
</evidence>
<reference evidence="16" key="1">
    <citation type="submission" date="2022-06" db="EMBL/GenBank/DDBJ databases">
        <title>Isolation of gut microbiota from human fecal samples.</title>
        <authorList>
            <person name="Pamer E.G."/>
            <person name="Barat B."/>
            <person name="Waligurski E."/>
            <person name="Medina S."/>
            <person name="Paddock L."/>
            <person name="Mostad J."/>
        </authorList>
    </citation>
    <scope>NUCLEOTIDE SEQUENCE</scope>
    <source>
        <strain evidence="16">DFI.9.91</strain>
    </source>
</reference>
<comment type="catalytic activity">
    <reaction evidence="1 14">
        <text>Hydrolyzes free adenine bases from 7,8-dihydro-8-oxoguanine:adenine mismatched double-stranded DNA, leaving an apurinic site.</text>
        <dbReference type="EC" id="3.2.2.31"/>
    </reaction>
</comment>
<dbReference type="GO" id="GO:0051539">
    <property type="term" value="F:4 iron, 4 sulfur cluster binding"/>
    <property type="evidence" value="ECO:0007669"/>
    <property type="project" value="UniProtKB-UniRule"/>
</dbReference>
<gene>
    <name evidence="16" type="primary">mutY</name>
    <name evidence="16" type="ORF">NE579_00380</name>
</gene>
<evidence type="ECO:0000256" key="11">
    <source>
        <dbReference type="ARBA" id="ARBA00023014"/>
    </source>
</evidence>
<keyword evidence="9" id="KW-0378">Hydrolase</keyword>
<dbReference type="SUPFAM" id="SSF55811">
    <property type="entry name" value="Nudix"/>
    <property type="match status" value="1"/>
</dbReference>
<dbReference type="InterPro" id="IPR029119">
    <property type="entry name" value="MutY_C"/>
</dbReference>
<evidence type="ECO:0000256" key="4">
    <source>
        <dbReference type="ARBA" id="ARBA00012045"/>
    </source>
</evidence>
<sequence length="354" mass="38943">MNELDRLPIPLLEWYRDNARALPWRPAPGSRTLGDPYRVWVSEIMLQQTRVAAVLDYYQRFMAALPTVEALAAVEEDRLMKLWQGLGYYNRARNLRKAAQQITGECGGRFPDTYEGLLALAGVGEYTAGAIASIAFGAPVPAVDGNVLRVVSRITGDEGDIARPETKKRMGSALQAVMPRQDPGDFNQAMMELGAMVCLPNGAPRCEACPAGGFCRARREERTGQLPVKTAQKARRTERRTVYLIFHGDTVALRRRPGRGLLAGLWEYPNQAGGGLEPLTQWGIVPRSVEPVGVGKHVFSHIEWHMGALAVEAAEASLPEGWVWADQAGLRSTYAVPSAFQSFAKTVEQRLQGE</sequence>
<evidence type="ECO:0000256" key="13">
    <source>
        <dbReference type="ARBA" id="ARBA00023295"/>
    </source>
</evidence>
<dbReference type="GO" id="GO:0032357">
    <property type="term" value="F:oxidized purine DNA binding"/>
    <property type="evidence" value="ECO:0007669"/>
    <property type="project" value="TreeGrafter"/>
</dbReference>
<dbReference type="InterPro" id="IPR004036">
    <property type="entry name" value="Endonuclease-III-like_CS2"/>
</dbReference>
<feature type="domain" description="HhH-GPD" evidence="15">
    <location>
        <begin position="45"/>
        <end position="196"/>
    </location>
</feature>
<dbReference type="GO" id="GO:0035485">
    <property type="term" value="F:adenine/guanine mispair binding"/>
    <property type="evidence" value="ECO:0007669"/>
    <property type="project" value="TreeGrafter"/>
</dbReference>
<dbReference type="InterPro" id="IPR003265">
    <property type="entry name" value="HhH-GPD_domain"/>
</dbReference>
<dbReference type="SMART" id="SM00478">
    <property type="entry name" value="ENDO3c"/>
    <property type="match status" value="1"/>
</dbReference>
<dbReference type="GO" id="GO:0006284">
    <property type="term" value="P:base-excision repair"/>
    <property type="evidence" value="ECO:0007669"/>
    <property type="project" value="UniProtKB-UniRule"/>
</dbReference>
<dbReference type="PANTHER" id="PTHR42944:SF1">
    <property type="entry name" value="ADENINE DNA GLYCOSYLASE"/>
    <property type="match status" value="1"/>
</dbReference>
<dbReference type="InterPro" id="IPR005760">
    <property type="entry name" value="A/G_AdeGlyc_MutY"/>
</dbReference>
<keyword evidence="13 14" id="KW-0326">Glycosidase</keyword>
<dbReference type="GO" id="GO:0000701">
    <property type="term" value="F:purine-specific mismatch base pair DNA N-glycosylase activity"/>
    <property type="evidence" value="ECO:0007669"/>
    <property type="project" value="UniProtKB-EC"/>
</dbReference>
<dbReference type="SUPFAM" id="SSF48150">
    <property type="entry name" value="DNA-glycosylase"/>
    <property type="match status" value="1"/>
</dbReference>
<dbReference type="InterPro" id="IPR044298">
    <property type="entry name" value="MIG/MutY"/>
</dbReference>
<dbReference type="AlphaFoldDB" id="A0AAW5JJF5"/>
<dbReference type="GO" id="GO:0034039">
    <property type="term" value="F:8-oxo-7,8-dihydroguanine DNA N-glycosylase activity"/>
    <property type="evidence" value="ECO:0007669"/>
    <property type="project" value="TreeGrafter"/>
</dbReference>
<dbReference type="CDD" id="cd03431">
    <property type="entry name" value="NUDIX_DNA_Glycosylase_C-MutY"/>
    <property type="match status" value="1"/>
</dbReference>
<dbReference type="NCBIfam" id="TIGR01084">
    <property type="entry name" value="mutY"/>
    <property type="match status" value="1"/>
</dbReference>
<evidence type="ECO:0000256" key="12">
    <source>
        <dbReference type="ARBA" id="ARBA00023204"/>
    </source>
</evidence>
<evidence type="ECO:0000256" key="7">
    <source>
        <dbReference type="ARBA" id="ARBA00022723"/>
    </source>
</evidence>
<dbReference type="InterPro" id="IPR015797">
    <property type="entry name" value="NUDIX_hydrolase-like_dom_sf"/>
</dbReference>
<evidence type="ECO:0000313" key="17">
    <source>
        <dbReference type="Proteomes" id="UP001204562"/>
    </source>
</evidence>
<keyword evidence="10 14" id="KW-0408">Iron</keyword>
<keyword evidence="7" id="KW-0479">Metal-binding</keyword>
<name>A0AAW5JJF5_9FIRM</name>
<evidence type="ECO:0000256" key="10">
    <source>
        <dbReference type="ARBA" id="ARBA00023004"/>
    </source>
</evidence>
<organism evidence="16 17">
    <name type="scientific">Intestinimonas massiliensis</name>
    <name type="common">ex Afouda et al. 2020</name>
    <dbReference type="NCBI Taxonomy" id="1673721"/>
    <lineage>
        <taxon>Bacteria</taxon>
        <taxon>Bacillati</taxon>
        <taxon>Bacillota</taxon>
        <taxon>Clostridia</taxon>
        <taxon>Eubacteriales</taxon>
        <taxon>Intestinimonas</taxon>
    </lineage>
</organism>
<dbReference type="InterPro" id="IPR011257">
    <property type="entry name" value="DNA_glycosylase"/>
</dbReference>
<evidence type="ECO:0000256" key="3">
    <source>
        <dbReference type="ARBA" id="ARBA00008343"/>
    </source>
</evidence>
<evidence type="ECO:0000256" key="14">
    <source>
        <dbReference type="RuleBase" id="RU365096"/>
    </source>
</evidence>
<comment type="caution">
    <text evidence="16">The sequence shown here is derived from an EMBL/GenBank/DDBJ whole genome shotgun (WGS) entry which is preliminary data.</text>
</comment>
<dbReference type="RefSeq" id="WP_256302856.1">
    <property type="nucleotide sequence ID" value="NZ_JANFYS010000001.1"/>
</dbReference>
<dbReference type="EC" id="3.2.2.31" evidence="4 14"/>
<keyword evidence="11" id="KW-0411">Iron-sulfur</keyword>
<dbReference type="InterPro" id="IPR023170">
    <property type="entry name" value="HhH_base_excis_C"/>
</dbReference>
<dbReference type="GO" id="GO:0046872">
    <property type="term" value="F:metal ion binding"/>
    <property type="evidence" value="ECO:0007669"/>
    <property type="project" value="UniProtKB-UniRule"/>
</dbReference>
<comment type="function">
    <text evidence="2">Adenine glycosylase active on G-A mispairs. MutY also corrects error-prone DNA synthesis past GO lesions which are due to the oxidatively damaged form of guanine: 7,8-dihydro-8-oxoguanine (8-oxo-dGTP).</text>
</comment>
<evidence type="ECO:0000256" key="9">
    <source>
        <dbReference type="ARBA" id="ARBA00022801"/>
    </source>
</evidence>
<keyword evidence="12" id="KW-0234">DNA repair</keyword>
<comment type="cofactor">
    <cofactor evidence="14">
        <name>[4Fe-4S] cluster</name>
        <dbReference type="ChEBI" id="CHEBI:49883"/>
    </cofactor>
    <text evidence="14">Binds 1 [4Fe-4S] cluster.</text>
</comment>
<evidence type="ECO:0000313" key="16">
    <source>
        <dbReference type="EMBL" id="MCQ4768922.1"/>
    </source>
</evidence>
<dbReference type="EMBL" id="JANFYS010000001">
    <property type="protein sequence ID" value="MCQ4768922.1"/>
    <property type="molecule type" value="Genomic_DNA"/>
</dbReference>
<dbReference type="CDD" id="cd00056">
    <property type="entry name" value="ENDO3c"/>
    <property type="match status" value="1"/>
</dbReference>